<accession>A0A9D1PYG9</accession>
<name>A0A9D1PYG9_9FIRM</name>
<sequence length="156" mass="16759">MRAIILSDTHGSRNKLCETVAALGDFDVLVHLGDGASDLDAVRPYINADIIAVKGNNDIFTNLPEWRAIELCGQKVYCCHGHNAGVRGKRDTLARLAREAGCSLAFYGHTHSQADETIDGVRCMNPGSIGYPVGGRAVIEMTDDGGETNIRFITGL</sequence>
<feature type="domain" description="Calcineurin-like phosphoesterase" evidence="3">
    <location>
        <begin position="1"/>
        <end position="136"/>
    </location>
</feature>
<dbReference type="InterPro" id="IPR024654">
    <property type="entry name" value="Calcineurin-like_PHP_lpxH"/>
</dbReference>
<dbReference type="SUPFAM" id="SSF56300">
    <property type="entry name" value="Metallo-dependent phosphatases"/>
    <property type="match status" value="1"/>
</dbReference>
<reference evidence="4" key="2">
    <citation type="submission" date="2021-04" db="EMBL/GenBank/DDBJ databases">
        <authorList>
            <person name="Gilroy R."/>
        </authorList>
    </citation>
    <scope>NUCLEOTIDE SEQUENCE</scope>
    <source>
        <strain evidence="4">12435</strain>
    </source>
</reference>
<comment type="similarity">
    <text evidence="1 2">Belongs to the metallophosphoesterase superfamily. YfcE family.</text>
</comment>
<dbReference type="EMBL" id="DXHS01000019">
    <property type="protein sequence ID" value="HIW01929.1"/>
    <property type="molecule type" value="Genomic_DNA"/>
</dbReference>
<dbReference type="AlphaFoldDB" id="A0A9D1PYG9"/>
<proteinExistence type="inferred from homology"/>
<dbReference type="GO" id="GO:0016787">
    <property type="term" value="F:hydrolase activity"/>
    <property type="evidence" value="ECO:0007669"/>
    <property type="project" value="UniProtKB-UniRule"/>
</dbReference>
<comment type="cofactor">
    <cofactor evidence="2">
        <name>a divalent metal cation</name>
        <dbReference type="ChEBI" id="CHEBI:60240"/>
    </cofactor>
</comment>
<evidence type="ECO:0000259" key="3">
    <source>
        <dbReference type="Pfam" id="PF12850"/>
    </source>
</evidence>
<dbReference type="InterPro" id="IPR000979">
    <property type="entry name" value="Phosphodiesterase_MJ0936/Vps29"/>
</dbReference>
<dbReference type="Proteomes" id="UP000823990">
    <property type="component" value="Unassembled WGS sequence"/>
</dbReference>
<dbReference type="EC" id="3.1.4.-" evidence="2"/>
<evidence type="ECO:0000313" key="5">
    <source>
        <dbReference type="Proteomes" id="UP000823990"/>
    </source>
</evidence>
<dbReference type="PANTHER" id="PTHR11124">
    <property type="entry name" value="VACUOLAR SORTING PROTEIN VPS29"/>
    <property type="match status" value="1"/>
</dbReference>
<reference evidence="4" key="1">
    <citation type="journal article" date="2021" name="PeerJ">
        <title>Extensive microbial diversity within the chicken gut microbiome revealed by metagenomics and culture.</title>
        <authorList>
            <person name="Gilroy R."/>
            <person name="Ravi A."/>
            <person name="Getino M."/>
            <person name="Pursley I."/>
            <person name="Horton D.L."/>
            <person name="Alikhan N.F."/>
            <person name="Baker D."/>
            <person name="Gharbi K."/>
            <person name="Hall N."/>
            <person name="Watson M."/>
            <person name="Adriaenssens E.M."/>
            <person name="Foster-Nyarko E."/>
            <person name="Jarju S."/>
            <person name="Secka A."/>
            <person name="Antonio M."/>
            <person name="Oren A."/>
            <person name="Chaudhuri R.R."/>
            <person name="La Ragione R."/>
            <person name="Hildebrand F."/>
            <person name="Pallen M.J."/>
        </authorList>
    </citation>
    <scope>NUCLEOTIDE SEQUENCE</scope>
    <source>
        <strain evidence="4">12435</strain>
    </source>
</reference>
<comment type="caution">
    <text evidence="4">The sequence shown here is derived from an EMBL/GenBank/DDBJ whole genome shotgun (WGS) entry which is preliminary data.</text>
</comment>
<dbReference type="NCBIfam" id="TIGR00040">
    <property type="entry name" value="yfcE"/>
    <property type="match status" value="1"/>
</dbReference>
<evidence type="ECO:0000256" key="2">
    <source>
        <dbReference type="RuleBase" id="RU362039"/>
    </source>
</evidence>
<dbReference type="GO" id="GO:0046872">
    <property type="term" value="F:metal ion binding"/>
    <property type="evidence" value="ECO:0007669"/>
    <property type="project" value="UniProtKB-KW"/>
</dbReference>
<gene>
    <name evidence="4" type="ORF">H9892_01155</name>
</gene>
<evidence type="ECO:0000313" key="4">
    <source>
        <dbReference type="EMBL" id="HIW01929.1"/>
    </source>
</evidence>
<evidence type="ECO:0000256" key="1">
    <source>
        <dbReference type="ARBA" id="ARBA00008950"/>
    </source>
</evidence>
<dbReference type="Pfam" id="PF12850">
    <property type="entry name" value="Metallophos_2"/>
    <property type="match status" value="1"/>
</dbReference>
<keyword evidence="2" id="KW-0479">Metal-binding</keyword>
<dbReference type="InterPro" id="IPR029052">
    <property type="entry name" value="Metallo-depent_PP-like"/>
</dbReference>
<dbReference type="Gene3D" id="3.60.21.10">
    <property type="match status" value="1"/>
</dbReference>
<protein>
    <recommendedName>
        <fullName evidence="2">Phosphoesterase</fullName>
        <ecNumber evidence="2">3.1.4.-</ecNumber>
    </recommendedName>
</protein>
<organism evidence="4 5">
    <name type="scientific">Candidatus Protoclostridium stercorigallinarum</name>
    <dbReference type="NCBI Taxonomy" id="2838741"/>
    <lineage>
        <taxon>Bacteria</taxon>
        <taxon>Bacillati</taxon>
        <taxon>Bacillota</taxon>
        <taxon>Clostridia</taxon>
        <taxon>Candidatus Protoclostridium</taxon>
    </lineage>
</organism>